<evidence type="ECO:0000256" key="9">
    <source>
        <dbReference type="SAM" id="Phobius"/>
    </source>
</evidence>
<dbReference type="InterPro" id="IPR055348">
    <property type="entry name" value="DctQ"/>
</dbReference>
<dbReference type="GO" id="GO:0015740">
    <property type="term" value="P:C4-dicarboxylate transport"/>
    <property type="evidence" value="ECO:0007669"/>
    <property type="project" value="TreeGrafter"/>
</dbReference>
<dbReference type="EMBL" id="JAQQAL010000002">
    <property type="protein sequence ID" value="MDC7225144.1"/>
    <property type="molecule type" value="Genomic_DNA"/>
</dbReference>
<evidence type="ECO:0000256" key="4">
    <source>
        <dbReference type="ARBA" id="ARBA00022519"/>
    </source>
</evidence>
<evidence type="ECO:0000259" key="10">
    <source>
        <dbReference type="Pfam" id="PF04290"/>
    </source>
</evidence>
<feature type="transmembrane region" description="Helical" evidence="9">
    <location>
        <begin position="127"/>
        <end position="151"/>
    </location>
</feature>
<comment type="similarity">
    <text evidence="8">Belongs to the TRAP transporter small permease family.</text>
</comment>
<comment type="caution">
    <text evidence="11">The sequence shown here is derived from an EMBL/GenBank/DDBJ whole genome shotgun (WGS) entry which is preliminary data.</text>
</comment>
<dbReference type="GO" id="GO:0005886">
    <property type="term" value="C:plasma membrane"/>
    <property type="evidence" value="ECO:0007669"/>
    <property type="project" value="UniProtKB-SubCell"/>
</dbReference>
<feature type="transmembrane region" description="Helical" evidence="9">
    <location>
        <begin position="85"/>
        <end position="107"/>
    </location>
</feature>
<gene>
    <name evidence="11" type="ORF">PQJ61_00095</name>
</gene>
<dbReference type="AlphaFoldDB" id="A0AAJ1IBS5"/>
<evidence type="ECO:0000256" key="7">
    <source>
        <dbReference type="ARBA" id="ARBA00023136"/>
    </source>
</evidence>
<dbReference type="Pfam" id="PF04290">
    <property type="entry name" value="DctQ"/>
    <property type="match status" value="1"/>
</dbReference>
<comment type="subcellular location">
    <subcellularLocation>
        <location evidence="1">Cell inner membrane</location>
        <topology evidence="1">Multi-pass membrane protein</topology>
    </subcellularLocation>
</comment>
<keyword evidence="5 9" id="KW-0812">Transmembrane</keyword>
<feature type="domain" description="Tripartite ATP-independent periplasmic transporters DctQ component" evidence="10">
    <location>
        <begin position="19"/>
        <end position="152"/>
    </location>
</feature>
<evidence type="ECO:0000313" key="12">
    <source>
        <dbReference type="Proteomes" id="UP001221217"/>
    </source>
</evidence>
<evidence type="ECO:0000256" key="6">
    <source>
        <dbReference type="ARBA" id="ARBA00022989"/>
    </source>
</evidence>
<keyword evidence="3" id="KW-1003">Cell membrane</keyword>
<accession>A0AAJ1IBS5</accession>
<evidence type="ECO:0000256" key="3">
    <source>
        <dbReference type="ARBA" id="ARBA00022475"/>
    </source>
</evidence>
<name>A0AAJ1IBS5_9SPIO</name>
<evidence type="ECO:0000256" key="8">
    <source>
        <dbReference type="ARBA" id="ARBA00038436"/>
    </source>
</evidence>
<dbReference type="PANTHER" id="PTHR35011:SF2">
    <property type="entry name" value="2,3-DIKETO-L-GULONATE TRAP TRANSPORTER SMALL PERMEASE PROTEIN YIAM"/>
    <property type="match status" value="1"/>
</dbReference>
<dbReference type="GO" id="GO:0022857">
    <property type="term" value="F:transmembrane transporter activity"/>
    <property type="evidence" value="ECO:0007669"/>
    <property type="project" value="TreeGrafter"/>
</dbReference>
<dbReference type="Proteomes" id="UP001221217">
    <property type="component" value="Unassembled WGS sequence"/>
</dbReference>
<evidence type="ECO:0000256" key="1">
    <source>
        <dbReference type="ARBA" id="ARBA00004429"/>
    </source>
</evidence>
<evidence type="ECO:0000256" key="5">
    <source>
        <dbReference type="ARBA" id="ARBA00022692"/>
    </source>
</evidence>
<feature type="transmembrane region" description="Helical" evidence="9">
    <location>
        <begin position="12"/>
        <end position="37"/>
    </location>
</feature>
<protein>
    <submittedName>
        <fullName evidence="11">TRAP transporter small permease</fullName>
    </submittedName>
</protein>
<evidence type="ECO:0000256" key="2">
    <source>
        <dbReference type="ARBA" id="ARBA00022448"/>
    </source>
</evidence>
<organism evidence="11 12">
    <name type="scientific">Candidatus Thalassospirochaeta sargassi</name>
    <dbReference type="NCBI Taxonomy" id="3119039"/>
    <lineage>
        <taxon>Bacteria</taxon>
        <taxon>Pseudomonadati</taxon>
        <taxon>Spirochaetota</taxon>
        <taxon>Spirochaetia</taxon>
        <taxon>Spirochaetales</taxon>
        <taxon>Spirochaetaceae</taxon>
        <taxon>Candidatus Thalassospirochaeta</taxon>
    </lineage>
</organism>
<reference evidence="11 12" key="1">
    <citation type="submission" date="2022-12" db="EMBL/GenBank/DDBJ databases">
        <title>Metagenome assembled genome from gulf of manar.</title>
        <authorList>
            <person name="Kohli P."/>
            <person name="Pk S."/>
            <person name="Venkata Ramana C."/>
            <person name="Sasikala C."/>
        </authorList>
    </citation>
    <scope>NUCLEOTIDE SEQUENCE [LARGE SCALE GENOMIC DNA]</scope>
    <source>
        <strain evidence="11">JB008</strain>
    </source>
</reference>
<proteinExistence type="inferred from homology"/>
<dbReference type="PANTHER" id="PTHR35011">
    <property type="entry name" value="2,3-DIKETO-L-GULONATE TRAP TRANSPORTER SMALL PERMEASE PROTEIN YIAM"/>
    <property type="match status" value="1"/>
</dbReference>
<keyword evidence="7 9" id="KW-0472">Membrane</keyword>
<dbReference type="InterPro" id="IPR007387">
    <property type="entry name" value="TRAP_DctQ"/>
</dbReference>
<sequence>MKLYKKIEEYFPELIFIIICLAMLLQIFSRTIFGISFSWNLEFVRYAQVWLTFIGIAYLRRIDSHIKIELLLKWINERLSNRGKMVFYIIRTIIGLFFMILLIVLGIQLSLKAWNLRSSAMQLRQTWLYICVPIGSLAYLFREIQSIISIFRENIRGAK</sequence>
<evidence type="ECO:0000313" key="11">
    <source>
        <dbReference type="EMBL" id="MDC7225144.1"/>
    </source>
</evidence>
<keyword evidence="2" id="KW-0813">Transport</keyword>
<keyword evidence="6 9" id="KW-1133">Transmembrane helix</keyword>
<keyword evidence="4" id="KW-0997">Cell inner membrane</keyword>